<accession>A0A8J5UZ65</accession>
<sequence length="92" mass="9672">MKAGEDDDREANVGVLIINVAGVLPHATDPHAVYSADRSADEVKLACPTTTPSVAAATSSTNNNPLPTHIIDSSTDTAPPTDKAEWTLWCRS</sequence>
<evidence type="ECO:0000313" key="3">
    <source>
        <dbReference type="Proteomes" id="UP000729402"/>
    </source>
</evidence>
<evidence type="ECO:0000256" key="1">
    <source>
        <dbReference type="SAM" id="MobiDB-lite"/>
    </source>
</evidence>
<dbReference type="Proteomes" id="UP000729402">
    <property type="component" value="Unassembled WGS sequence"/>
</dbReference>
<dbReference type="EMBL" id="JAAALK010000289">
    <property type="protein sequence ID" value="KAG8050942.1"/>
    <property type="molecule type" value="Genomic_DNA"/>
</dbReference>
<reference evidence="2" key="2">
    <citation type="submission" date="2021-02" db="EMBL/GenBank/DDBJ databases">
        <authorList>
            <person name="Kimball J.A."/>
            <person name="Haas M.W."/>
            <person name="Macchietto M."/>
            <person name="Kono T."/>
            <person name="Duquette J."/>
            <person name="Shao M."/>
        </authorList>
    </citation>
    <scope>NUCLEOTIDE SEQUENCE</scope>
    <source>
        <tissue evidence="2">Fresh leaf tissue</tissue>
    </source>
</reference>
<evidence type="ECO:0000313" key="2">
    <source>
        <dbReference type="EMBL" id="KAG8050942.1"/>
    </source>
</evidence>
<dbReference type="AlphaFoldDB" id="A0A8J5UZ65"/>
<organism evidence="2 3">
    <name type="scientific">Zizania palustris</name>
    <name type="common">Northern wild rice</name>
    <dbReference type="NCBI Taxonomy" id="103762"/>
    <lineage>
        <taxon>Eukaryota</taxon>
        <taxon>Viridiplantae</taxon>
        <taxon>Streptophyta</taxon>
        <taxon>Embryophyta</taxon>
        <taxon>Tracheophyta</taxon>
        <taxon>Spermatophyta</taxon>
        <taxon>Magnoliopsida</taxon>
        <taxon>Liliopsida</taxon>
        <taxon>Poales</taxon>
        <taxon>Poaceae</taxon>
        <taxon>BOP clade</taxon>
        <taxon>Oryzoideae</taxon>
        <taxon>Oryzeae</taxon>
        <taxon>Zizaniinae</taxon>
        <taxon>Zizania</taxon>
    </lineage>
</organism>
<protein>
    <submittedName>
        <fullName evidence="2">Uncharacterized protein</fullName>
    </submittedName>
</protein>
<proteinExistence type="predicted"/>
<reference evidence="2" key="1">
    <citation type="journal article" date="2021" name="bioRxiv">
        <title>Whole Genome Assembly and Annotation of Northern Wild Rice, Zizania palustris L., Supports a Whole Genome Duplication in the Zizania Genus.</title>
        <authorList>
            <person name="Haas M."/>
            <person name="Kono T."/>
            <person name="Macchietto M."/>
            <person name="Millas R."/>
            <person name="McGilp L."/>
            <person name="Shao M."/>
            <person name="Duquette J."/>
            <person name="Hirsch C.N."/>
            <person name="Kimball J."/>
        </authorList>
    </citation>
    <scope>NUCLEOTIDE SEQUENCE</scope>
    <source>
        <tissue evidence="2">Fresh leaf tissue</tissue>
    </source>
</reference>
<keyword evidence="3" id="KW-1185">Reference proteome</keyword>
<gene>
    <name evidence="2" type="ORF">GUJ93_ZPchr0009g1956</name>
</gene>
<feature type="region of interest" description="Disordered" evidence="1">
    <location>
        <begin position="53"/>
        <end position="82"/>
    </location>
</feature>
<comment type="caution">
    <text evidence="2">The sequence shown here is derived from an EMBL/GenBank/DDBJ whole genome shotgun (WGS) entry which is preliminary data.</text>
</comment>
<feature type="compositionally biased region" description="Low complexity" evidence="1">
    <location>
        <begin position="53"/>
        <end position="65"/>
    </location>
</feature>
<name>A0A8J5UZ65_ZIZPA</name>